<reference evidence="2 3" key="1">
    <citation type="submission" date="2020-08" db="EMBL/GenBank/DDBJ databases">
        <authorList>
            <person name="Hejnol A."/>
        </authorList>
    </citation>
    <scope>NUCLEOTIDE SEQUENCE [LARGE SCALE GENOMIC DNA]</scope>
</reference>
<evidence type="ECO:0000256" key="1">
    <source>
        <dbReference type="SAM" id="SignalP"/>
    </source>
</evidence>
<evidence type="ECO:0000313" key="2">
    <source>
        <dbReference type="EMBL" id="CAD5112418.1"/>
    </source>
</evidence>
<sequence length="416" mass="46689">MEWIFYWIFSLATILDARQLVYLSPGDKGKAVPGIYGGNIDRSTASNLRRFGFNCTDKGVTTRFFTVDDVTGEMLIWAKSETGYSRSVTLFKLPDCTNCNSTKTILFKEVSLVGCELTSIGIYDSEIYIVCQKISNGYLSKHQTLEVRHLTGCEKRYPIIQEFVRVSNCSKLISAFTSAKLLRGPTLTPSELLKVLKDPYGHLNYIVLVRNVTLCPCGRRAVLNSFTADLWLINERGWAKLLHSENLREHFLNVELREAGGLDYRDGKLCWSAIESILCAEWRPGEAVLKNIRTVLPKRFASTACSRYSNWPGSDEIVTGIAIKEVFSGHMIVMFGCLSQIPYNGGAGVVNFTKGRESEITELRDEHGLVRASSMYLTNDCKKRPIQTGIVYGISNSDRVLYNCWLLLLVACCVIT</sequence>
<gene>
    <name evidence="2" type="ORF">DGYR_LOCUS1565</name>
</gene>
<feature type="signal peptide" evidence="1">
    <location>
        <begin position="1"/>
        <end position="17"/>
    </location>
</feature>
<dbReference type="OrthoDB" id="6320912at2759"/>
<organism evidence="2 3">
    <name type="scientific">Dimorphilus gyrociliatus</name>
    <dbReference type="NCBI Taxonomy" id="2664684"/>
    <lineage>
        <taxon>Eukaryota</taxon>
        <taxon>Metazoa</taxon>
        <taxon>Spiralia</taxon>
        <taxon>Lophotrochozoa</taxon>
        <taxon>Annelida</taxon>
        <taxon>Polychaeta</taxon>
        <taxon>Polychaeta incertae sedis</taxon>
        <taxon>Dinophilidae</taxon>
        <taxon>Dimorphilus</taxon>
    </lineage>
</organism>
<proteinExistence type="predicted"/>
<feature type="chain" id="PRO_5029818894" evidence="1">
    <location>
        <begin position="18"/>
        <end position="416"/>
    </location>
</feature>
<evidence type="ECO:0000313" key="3">
    <source>
        <dbReference type="Proteomes" id="UP000549394"/>
    </source>
</evidence>
<comment type="caution">
    <text evidence="2">The sequence shown here is derived from an EMBL/GenBank/DDBJ whole genome shotgun (WGS) entry which is preliminary data.</text>
</comment>
<keyword evidence="1" id="KW-0732">Signal</keyword>
<protein>
    <submittedName>
        <fullName evidence="2">DgyrCDS1640</fullName>
    </submittedName>
</protein>
<name>A0A7I8V7Z9_9ANNE</name>
<dbReference type="Proteomes" id="UP000549394">
    <property type="component" value="Unassembled WGS sequence"/>
</dbReference>
<accession>A0A7I8V7Z9</accession>
<dbReference type="AlphaFoldDB" id="A0A7I8V7Z9"/>
<dbReference type="EMBL" id="CAJFCJ010000002">
    <property type="protein sequence ID" value="CAD5112418.1"/>
    <property type="molecule type" value="Genomic_DNA"/>
</dbReference>
<keyword evidence="3" id="KW-1185">Reference proteome</keyword>